<dbReference type="InterPro" id="IPR058662">
    <property type="entry name" value="Myo5a/b_dom"/>
</dbReference>
<feature type="compositionally biased region" description="Polar residues" evidence="2">
    <location>
        <begin position="217"/>
        <end position="231"/>
    </location>
</feature>
<protein>
    <recommendedName>
        <fullName evidence="3">Unconventional myosin-Va/b domain-containing protein</fullName>
    </recommendedName>
</protein>
<dbReference type="Proteomes" id="UP001176940">
    <property type="component" value="Unassembled WGS sequence"/>
</dbReference>
<evidence type="ECO:0000313" key="5">
    <source>
        <dbReference type="Proteomes" id="UP001176940"/>
    </source>
</evidence>
<feature type="domain" description="Unconventional myosin-Va/b" evidence="3">
    <location>
        <begin position="242"/>
        <end position="389"/>
    </location>
</feature>
<evidence type="ECO:0000256" key="2">
    <source>
        <dbReference type="SAM" id="MobiDB-lite"/>
    </source>
</evidence>
<comment type="caution">
    <text evidence="4">The sequence shown here is derived from an EMBL/GenBank/DDBJ whole genome shotgun (WGS) entry which is preliminary data.</text>
</comment>
<reference evidence="4" key="1">
    <citation type="submission" date="2023-07" db="EMBL/GenBank/DDBJ databases">
        <authorList>
            <person name="Stuckert A."/>
        </authorList>
    </citation>
    <scope>NUCLEOTIDE SEQUENCE</scope>
</reference>
<keyword evidence="1" id="KW-0175">Coiled coil</keyword>
<name>A0ABN9LH48_9NEOB</name>
<feature type="region of interest" description="Disordered" evidence="2">
    <location>
        <begin position="200"/>
        <end position="246"/>
    </location>
</feature>
<evidence type="ECO:0000313" key="4">
    <source>
        <dbReference type="EMBL" id="CAJ0939026.1"/>
    </source>
</evidence>
<accession>A0ABN9LH48</accession>
<dbReference type="EMBL" id="CAUEEQ010015308">
    <property type="protein sequence ID" value="CAJ0939026.1"/>
    <property type="molecule type" value="Genomic_DNA"/>
</dbReference>
<evidence type="ECO:0000256" key="1">
    <source>
        <dbReference type="SAM" id="Coils"/>
    </source>
</evidence>
<evidence type="ECO:0000259" key="3">
    <source>
        <dbReference type="Pfam" id="PF25966"/>
    </source>
</evidence>
<sequence>MMAKRELKKLKIEARSVEHYKKLNFGMENKIIQLQRRIDEQHKDNKSLLERLTHLEVTYSTEKEKLRSDVDRLKKFEEEAKNATNRVISLQDELARLRKELQETQNDKKIIEEVASQYKTETEKLLSELKEQNALLKAEKEELNVLIKEQAKRMTEEMEKRLLQETKELELELNDERLRYQNLLNEFSRLEERYDDIKEEMSTMSLPKPGRKRTDSTHSSNESEYTFSSEITESEDFPYRNEDPADKKAPLDMSLFLKLQKRVKELEQEKQIMQDDLDRKEELINKAKSQEEAKSPVRGTELEYESLKVTEGILYATQIYASELESENKKLKNDLNELRRTITDKVSPDPSGPGAPVYKVLLEQMTSVSEELEVRKEEVLILRSQLVSQMEAIPHKDGNQGKHRVTKRGPALSYPMFTLVTSEDIAESASHTPIQRCQREIQRRNKVSNDLLRRTILSGVPDRSSMSDTARSIHRGLSTALQNAVYKPLMPVALAYRPILG</sequence>
<keyword evidence="5" id="KW-1185">Reference proteome</keyword>
<proteinExistence type="predicted"/>
<dbReference type="Pfam" id="PF25966">
    <property type="entry name" value="Myo5a"/>
    <property type="match status" value="1"/>
</dbReference>
<feature type="compositionally biased region" description="Basic and acidic residues" evidence="2">
    <location>
        <begin position="237"/>
        <end position="246"/>
    </location>
</feature>
<gene>
    <name evidence="4" type="ORF">RIMI_LOCUS7910745</name>
</gene>
<organism evidence="4 5">
    <name type="scientific">Ranitomeya imitator</name>
    <name type="common">mimic poison frog</name>
    <dbReference type="NCBI Taxonomy" id="111125"/>
    <lineage>
        <taxon>Eukaryota</taxon>
        <taxon>Metazoa</taxon>
        <taxon>Chordata</taxon>
        <taxon>Craniata</taxon>
        <taxon>Vertebrata</taxon>
        <taxon>Euteleostomi</taxon>
        <taxon>Amphibia</taxon>
        <taxon>Batrachia</taxon>
        <taxon>Anura</taxon>
        <taxon>Neobatrachia</taxon>
        <taxon>Hyloidea</taxon>
        <taxon>Dendrobatidae</taxon>
        <taxon>Dendrobatinae</taxon>
        <taxon>Ranitomeya</taxon>
    </lineage>
</organism>
<feature type="coiled-coil region" evidence="1">
    <location>
        <begin position="256"/>
        <end position="293"/>
    </location>
</feature>
<feature type="coiled-coil region" evidence="1">
    <location>
        <begin position="31"/>
        <end position="200"/>
    </location>
</feature>